<dbReference type="AlphaFoldDB" id="A0A397M123"/>
<dbReference type="SUPFAM" id="SSF48019">
    <property type="entry name" value="post-AAA+ oligomerization domain-like"/>
    <property type="match status" value="1"/>
</dbReference>
<organism evidence="12 13">
    <name type="scientific">Ectopseudomonas oleovorans</name>
    <name type="common">Pseudomonas oleovorans</name>
    <dbReference type="NCBI Taxonomy" id="301"/>
    <lineage>
        <taxon>Bacteria</taxon>
        <taxon>Pseudomonadati</taxon>
        <taxon>Pseudomonadota</taxon>
        <taxon>Gammaproteobacteria</taxon>
        <taxon>Pseudomonadales</taxon>
        <taxon>Pseudomonadaceae</taxon>
        <taxon>Ectopseudomonas</taxon>
    </lineage>
</organism>
<evidence type="ECO:0000256" key="4">
    <source>
        <dbReference type="ARBA" id="ARBA00022695"/>
    </source>
</evidence>
<dbReference type="InterPro" id="IPR032780">
    <property type="entry name" value="DNA_pol3_delt_C"/>
</dbReference>
<evidence type="ECO:0000256" key="2">
    <source>
        <dbReference type="ARBA" id="ARBA00017703"/>
    </source>
</evidence>
<dbReference type="PANTHER" id="PTHR34388">
    <property type="entry name" value="DNA POLYMERASE III SUBUNIT DELTA"/>
    <property type="match status" value="1"/>
</dbReference>
<sequence>MPPCLDDITPMKLAPAQLGKHLQGQLAPVYAISGDEPLLCQETADAIRQACRQQGFGERQVFNAEANFDWGNLLQAGASLSLFAEKRLLELRLPSGKPGDKGTAALLEYLSRPPEDTVLLLSLPKLDGSTQKSKWAKALIDGQACQFIQIWPVDANQLPQWIRQRLAQAGLNASADAVEMIAARVEGNLLAAAQEVEKLKLLAEGNQIDAETVQASVADSARFDVFGLIDCALGGDAAHALRMLEGLRGEGVETPVILWALAREIRLLAGIAHQQSQGIPLDKAFASARPPVWDKRRPLLSKALQRHSSKRWGQLLQQAQLIDAQIKGQAAGNPWSELALLTLQLAGQRLRLA</sequence>
<dbReference type="NCBIfam" id="TIGR01128">
    <property type="entry name" value="holA"/>
    <property type="match status" value="1"/>
</dbReference>
<dbReference type="GO" id="GO:0003887">
    <property type="term" value="F:DNA-directed DNA polymerase activity"/>
    <property type="evidence" value="ECO:0007669"/>
    <property type="project" value="UniProtKB-UniRule"/>
</dbReference>
<name>A0A397M123_ECTOL</name>
<keyword evidence="5" id="KW-0235">DNA replication</keyword>
<evidence type="ECO:0000256" key="6">
    <source>
        <dbReference type="ARBA" id="ARBA00022932"/>
    </source>
</evidence>
<dbReference type="GO" id="GO:0003677">
    <property type="term" value="F:DNA binding"/>
    <property type="evidence" value="ECO:0007669"/>
    <property type="project" value="InterPro"/>
</dbReference>
<accession>A0A397M123</accession>
<evidence type="ECO:0000256" key="9">
    <source>
        <dbReference type="NCBIfam" id="TIGR01128"/>
    </source>
</evidence>
<dbReference type="FunFam" id="3.40.50.300:FF:001131">
    <property type="entry name" value="DNA polymerase III subunit delta"/>
    <property type="match status" value="1"/>
</dbReference>
<dbReference type="SUPFAM" id="SSF52540">
    <property type="entry name" value="P-loop containing nucleoside triphosphate hydrolases"/>
    <property type="match status" value="1"/>
</dbReference>
<comment type="caution">
    <text evidence="12">The sequence shown here is derived from an EMBL/GenBank/DDBJ whole genome shotgun (WGS) entry which is preliminary data.</text>
</comment>
<evidence type="ECO:0000256" key="1">
    <source>
        <dbReference type="ARBA" id="ARBA00012417"/>
    </source>
</evidence>
<dbReference type="EMBL" id="QXDA01000011">
    <property type="protein sequence ID" value="RIA18680.1"/>
    <property type="molecule type" value="Genomic_DNA"/>
</dbReference>
<evidence type="ECO:0000259" key="10">
    <source>
        <dbReference type="Pfam" id="PF06144"/>
    </source>
</evidence>
<dbReference type="InterPro" id="IPR010372">
    <property type="entry name" value="DNA_pol3_delta_N"/>
</dbReference>
<dbReference type="PANTHER" id="PTHR34388:SF1">
    <property type="entry name" value="DNA POLYMERASE III SUBUNIT DELTA"/>
    <property type="match status" value="1"/>
</dbReference>
<comment type="similarity">
    <text evidence="7">Belongs to the DNA polymerase HolA subunit family.</text>
</comment>
<dbReference type="Gene3D" id="3.40.50.300">
    <property type="entry name" value="P-loop containing nucleotide triphosphate hydrolases"/>
    <property type="match status" value="1"/>
</dbReference>
<comment type="catalytic activity">
    <reaction evidence="8">
        <text>DNA(n) + a 2'-deoxyribonucleoside 5'-triphosphate = DNA(n+1) + diphosphate</text>
        <dbReference type="Rhea" id="RHEA:22508"/>
        <dbReference type="Rhea" id="RHEA-COMP:17339"/>
        <dbReference type="Rhea" id="RHEA-COMP:17340"/>
        <dbReference type="ChEBI" id="CHEBI:33019"/>
        <dbReference type="ChEBI" id="CHEBI:61560"/>
        <dbReference type="ChEBI" id="CHEBI:173112"/>
        <dbReference type="EC" id="2.7.7.7"/>
    </reaction>
</comment>
<keyword evidence="3" id="KW-0808">Transferase</keyword>
<evidence type="ECO:0000256" key="3">
    <source>
        <dbReference type="ARBA" id="ARBA00022679"/>
    </source>
</evidence>
<feature type="domain" description="DNA polymerase III delta N-terminal" evidence="10">
    <location>
        <begin position="30"/>
        <end position="139"/>
    </location>
</feature>
<keyword evidence="4" id="KW-0548">Nucleotidyltransferase</keyword>
<dbReference type="Pfam" id="PF06144">
    <property type="entry name" value="DNA_pol3_delta"/>
    <property type="match status" value="1"/>
</dbReference>
<dbReference type="Gene3D" id="1.20.272.10">
    <property type="match status" value="1"/>
</dbReference>
<evidence type="ECO:0000313" key="13">
    <source>
        <dbReference type="Proteomes" id="UP000265836"/>
    </source>
</evidence>
<dbReference type="GO" id="GO:0009360">
    <property type="term" value="C:DNA polymerase III complex"/>
    <property type="evidence" value="ECO:0007669"/>
    <property type="project" value="UniProtKB-UniRule"/>
</dbReference>
<dbReference type="InterPro" id="IPR005790">
    <property type="entry name" value="DNA_polIII_delta"/>
</dbReference>
<dbReference type="CDD" id="cd18138">
    <property type="entry name" value="HLD_clamp_pol_III_delta"/>
    <property type="match status" value="1"/>
</dbReference>
<evidence type="ECO:0000256" key="7">
    <source>
        <dbReference type="ARBA" id="ARBA00034754"/>
    </source>
</evidence>
<keyword evidence="6" id="KW-0239">DNA-directed DNA polymerase</keyword>
<protein>
    <recommendedName>
        <fullName evidence="2 9">DNA polymerase III subunit delta</fullName>
        <ecNumber evidence="1 9">2.7.7.7</ecNumber>
    </recommendedName>
</protein>
<dbReference type="Gene3D" id="1.10.8.60">
    <property type="match status" value="1"/>
</dbReference>
<dbReference type="GO" id="GO:0006261">
    <property type="term" value="P:DNA-templated DNA replication"/>
    <property type="evidence" value="ECO:0007669"/>
    <property type="project" value="TreeGrafter"/>
</dbReference>
<dbReference type="EC" id="2.7.7.7" evidence="1 9"/>
<evidence type="ECO:0000313" key="12">
    <source>
        <dbReference type="EMBL" id="RIA18680.1"/>
    </source>
</evidence>
<dbReference type="FunFam" id="1.20.272.10:FF:000026">
    <property type="entry name" value="DNA polymerase III delta subunit"/>
    <property type="match status" value="1"/>
</dbReference>
<dbReference type="Proteomes" id="UP000265836">
    <property type="component" value="Unassembled WGS sequence"/>
</dbReference>
<evidence type="ECO:0000256" key="8">
    <source>
        <dbReference type="ARBA" id="ARBA00049244"/>
    </source>
</evidence>
<feature type="domain" description="DNA polymerase III subunit delta C-terminal" evidence="11">
    <location>
        <begin position="226"/>
        <end position="350"/>
    </location>
</feature>
<dbReference type="FunFam" id="1.10.8.60:FF:000085">
    <property type="entry name" value="DNA polymerase III subunit delta"/>
    <property type="match status" value="1"/>
</dbReference>
<dbReference type="Pfam" id="PF14840">
    <property type="entry name" value="DNA_pol3_delt_C"/>
    <property type="match status" value="1"/>
</dbReference>
<dbReference type="InterPro" id="IPR027417">
    <property type="entry name" value="P-loop_NTPase"/>
</dbReference>
<dbReference type="InterPro" id="IPR008921">
    <property type="entry name" value="DNA_pol3_clamp-load_cplx_C"/>
</dbReference>
<reference evidence="12 13" key="1">
    <citation type="submission" date="2018-08" db="EMBL/GenBank/DDBJ databases">
        <title>Genome sequencing of rice bacterial endophytes.</title>
        <authorList>
            <person name="Venturi V."/>
        </authorList>
    </citation>
    <scope>NUCLEOTIDE SEQUENCE [LARGE SCALE GENOMIC DNA]</scope>
    <source>
        <strain evidence="12 13">E1205</strain>
    </source>
</reference>
<gene>
    <name evidence="12" type="ORF">DFO61_5042</name>
</gene>
<proteinExistence type="inferred from homology"/>
<evidence type="ECO:0000256" key="5">
    <source>
        <dbReference type="ARBA" id="ARBA00022705"/>
    </source>
</evidence>
<evidence type="ECO:0000259" key="11">
    <source>
        <dbReference type="Pfam" id="PF14840"/>
    </source>
</evidence>